<dbReference type="Gene3D" id="1.10.1740.10">
    <property type="match status" value="1"/>
</dbReference>
<evidence type="ECO:0000313" key="6">
    <source>
        <dbReference type="Proteomes" id="UP000317243"/>
    </source>
</evidence>
<feature type="domain" description="RNA polymerase sigma-70 region 2" evidence="4">
    <location>
        <begin position="67"/>
        <end position="134"/>
    </location>
</feature>
<evidence type="ECO:0000313" key="5">
    <source>
        <dbReference type="EMBL" id="TWT58320.1"/>
    </source>
</evidence>
<keyword evidence="3" id="KW-0804">Transcription</keyword>
<dbReference type="AlphaFoldDB" id="A0A5C5X5V9"/>
<reference evidence="5 6" key="1">
    <citation type="submission" date="2019-02" db="EMBL/GenBank/DDBJ databases">
        <title>Deep-cultivation of Planctomycetes and their phenomic and genomic characterization uncovers novel biology.</title>
        <authorList>
            <person name="Wiegand S."/>
            <person name="Jogler M."/>
            <person name="Boedeker C."/>
            <person name="Pinto D."/>
            <person name="Vollmers J."/>
            <person name="Rivas-Marin E."/>
            <person name="Kohn T."/>
            <person name="Peeters S.H."/>
            <person name="Heuer A."/>
            <person name="Rast P."/>
            <person name="Oberbeckmann S."/>
            <person name="Bunk B."/>
            <person name="Jeske O."/>
            <person name="Meyerdierks A."/>
            <person name="Storesund J.E."/>
            <person name="Kallscheuer N."/>
            <person name="Luecker S."/>
            <person name="Lage O.M."/>
            <person name="Pohl T."/>
            <person name="Merkel B.J."/>
            <person name="Hornburger P."/>
            <person name="Mueller R.-W."/>
            <person name="Bruemmer F."/>
            <person name="Labrenz M."/>
            <person name="Spormann A.M."/>
            <person name="Op Den Camp H."/>
            <person name="Overmann J."/>
            <person name="Amann R."/>
            <person name="Jetten M.S.M."/>
            <person name="Mascher T."/>
            <person name="Medema M.H."/>
            <person name="Devos D.P."/>
            <person name="Kaster A.-K."/>
            <person name="Ovreas L."/>
            <person name="Rohde M."/>
            <person name="Galperin M.Y."/>
            <person name="Jogler C."/>
        </authorList>
    </citation>
    <scope>NUCLEOTIDE SEQUENCE [LARGE SCALE GENOMIC DNA]</scope>
    <source>
        <strain evidence="5 6">KOR42</strain>
    </source>
</reference>
<dbReference type="GO" id="GO:0006352">
    <property type="term" value="P:DNA-templated transcription initiation"/>
    <property type="evidence" value="ECO:0007669"/>
    <property type="project" value="InterPro"/>
</dbReference>
<dbReference type="PANTHER" id="PTHR43133:SF51">
    <property type="entry name" value="RNA POLYMERASE SIGMA FACTOR"/>
    <property type="match status" value="1"/>
</dbReference>
<organism evidence="5 6">
    <name type="scientific">Thalassoglobus neptunius</name>
    <dbReference type="NCBI Taxonomy" id="1938619"/>
    <lineage>
        <taxon>Bacteria</taxon>
        <taxon>Pseudomonadati</taxon>
        <taxon>Planctomycetota</taxon>
        <taxon>Planctomycetia</taxon>
        <taxon>Planctomycetales</taxon>
        <taxon>Planctomycetaceae</taxon>
        <taxon>Thalassoglobus</taxon>
    </lineage>
</organism>
<evidence type="ECO:0000256" key="1">
    <source>
        <dbReference type="ARBA" id="ARBA00023015"/>
    </source>
</evidence>
<protein>
    <submittedName>
        <fullName evidence="5">RNA polymerase sigma factor</fullName>
    </submittedName>
</protein>
<evidence type="ECO:0000256" key="3">
    <source>
        <dbReference type="ARBA" id="ARBA00023163"/>
    </source>
</evidence>
<gene>
    <name evidence="5" type="ORF">KOR42_16940</name>
</gene>
<dbReference type="Pfam" id="PF04542">
    <property type="entry name" value="Sigma70_r2"/>
    <property type="match status" value="1"/>
</dbReference>
<dbReference type="PANTHER" id="PTHR43133">
    <property type="entry name" value="RNA POLYMERASE ECF-TYPE SIGMA FACTO"/>
    <property type="match status" value="1"/>
</dbReference>
<dbReference type="RefSeq" id="WP_231740778.1">
    <property type="nucleotide sequence ID" value="NZ_SIHI01000001.1"/>
</dbReference>
<dbReference type="InterPro" id="IPR013325">
    <property type="entry name" value="RNA_pol_sigma_r2"/>
</dbReference>
<keyword evidence="1" id="KW-0805">Transcription regulation</keyword>
<dbReference type="InterPro" id="IPR014331">
    <property type="entry name" value="RNA_pol_sigma70_ECF_RHOBA"/>
</dbReference>
<dbReference type="EMBL" id="SIHI01000001">
    <property type="protein sequence ID" value="TWT58320.1"/>
    <property type="molecule type" value="Genomic_DNA"/>
</dbReference>
<dbReference type="NCBIfam" id="TIGR02989">
    <property type="entry name" value="Sig-70_gvs1"/>
    <property type="match status" value="1"/>
</dbReference>
<dbReference type="InterPro" id="IPR007627">
    <property type="entry name" value="RNA_pol_sigma70_r2"/>
</dbReference>
<accession>A0A5C5X5V9</accession>
<keyword evidence="6" id="KW-1185">Reference proteome</keyword>
<dbReference type="GO" id="GO:0016987">
    <property type="term" value="F:sigma factor activity"/>
    <property type="evidence" value="ECO:0007669"/>
    <property type="project" value="UniProtKB-KW"/>
</dbReference>
<proteinExistence type="predicted"/>
<comment type="caution">
    <text evidence="5">The sequence shown here is derived from an EMBL/GenBank/DDBJ whole genome shotgun (WGS) entry which is preliminary data.</text>
</comment>
<dbReference type="SUPFAM" id="SSF88946">
    <property type="entry name" value="Sigma2 domain of RNA polymerase sigma factors"/>
    <property type="match status" value="1"/>
</dbReference>
<keyword evidence="2" id="KW-0731">Sigma factor</keyword>
<sequence length="230" mass="26077">MLSVADDFLPTSEGPEIQEHYLARYAQGKSEKTSGRILAGANYRSMDVESDQFESPTPISEADFVRLFARHELALRNYARLILPDWSSVDDVLQDASITMWESRQRLRDESGFLPWGKVIVRHKCFNAIAKLRRDRLVLDKDVLDLIAREAEAEAASEDLVRIQHSLAECLGELPPERRKLVLSPYRGAGEVKSLAEQSGKTPNSLYKIIGRLRAKLSQCVEEKLRLELP</sequence>
<dbReference type="InterPro" id="IPR014284">
    <property type="entry name" value="RNA_pol_sigma-70_dom"/>
</dbReference>
<evidence type="ECO:0000256" key="2">
    <source>
        <dbReference type="ARBA" id="ARBA00023082"/>
    </source>
</evidence>
<dbReference type="InterPro" id="IPR039425">
    <property type="entry name" value="RNA_pol_sigma-70-like"/>
</dbReference>
<name>A0A5C5X5V9_9PLAN</name>
<dbReference type="Proteomes" id="UP000317243">
    <property type="component" value="Unassembled WGS sequence"/>
</dbReference>
<evidence type="ECO:0000259" key="4">
    <source>
        <dbReference type="Pfam" id="PF04542"/>
    </source>
</evidence>
<dbReference type="NCBIfam" id="TIGR02937">
    <property type="entry name" value="sigma70-ECF"/>
    <property type="match status" value="1"/>
</dbReference>